<dbReference type="Proteomes" id="UP001314681">
    <property type="component" value="Unassembled WGS sequence"/>
</dbReference>
<dbReference type="RefSeq" id="WP_238726027.1">
    <property type="nucleotide sequence ID" value="NZ_JAHQCX010000001.1"/>
</dbReference>
<sequence>MKNVKDQIFNALAAIFSNVTDQYPKDWAELPAVQYTEEDNKVYEHTSKGECKSYIRCRVDVWHSRSTSDAALKVDEALAALGLVRTLCQDAPDPSGLKHKVMRYEAIIDLESDEVYWPN</sequence>
<comment type="caution">
    <text evidence="1">The sequence shown here is derived from an EMBL/GenBank/DDBJ whole genome shotgun (WGS) entry which is preliminary data.</text>
</comment>
<gene>
    <name evidence="1" type="ORF">KTH90_00275</name>
</gene>
<evidence type="ECO:0000313" key="1">
    <source>
        <dbReference type="EMBL" id="MBU9724439.1"/>
    </source>
</evidence>
<keyword evidence="2" id="KW-1185">Reference proteome</keyword>
<organism evidence="1 2">
    <name type="scientific">Diplocloster modestus</name>
    <dbReference type="NCBI Taxonomy" id="2850322"/>
    <lineage>
        <taxon>Bacteria</taxon>
        <taxon>Bacillati</taxon>
        <taxon>Bacillota</taxon>
        <taxon>Clostridia</taxon>
        <taxon>Lachnospirales</taxon>
        <taxon>Lachnospiraceae</taxon>
        <taxon>Diplocloster</taxon>
    </lineage>
</organism>
<dbReference type="EMBL" id="JAHQCX010000001">
    <property type="protein sequence ID" value="MBU9724439.1"/>
    <property type="molecule type" value="Genomic_DNA"/>
</dbReference>
<reference evidence="1 2" key="1">
    <citation type="submission" date="2021-06" db="EMBL/GenBank/DDBJ databases">
        <title>Description of novel taxa of the family Lachnospiraceae.</title>
        <authorList>
            <person name="Chaplin A.V."/>
            <person name="Sokolova S.R."/>
            <person name="Pikina A.P."/>
            <person name="Korzhanova M."/>
            <person name="Belova V."/>
            <person name="Korostin D."/>
            <person name="Efimov B.A."/>
        </authorList>
    </citation>
    <scope>NUCLEOTIDE SEQUENCE [LARGE SCALE GENOMIC DNA]</scope>
    <source>
        <strain evidence="1 2">ASD4241</strain>
    </source>
</reference>
<evidence type="ECO:0000313" key="2">
    <source>
        <dbReference type="Proteomes" id="UP001314681"/>
    </source>
</evidence>
<accession>A0ABS6K2C8</accession>
<protein>
    <submittedName>
        <fullName evidence="1">Uncharacterized protein</fullName>
    </submittedName>
</protein>
<name>A0ABS6K2C8_9FIRM</name>
<proteinExistence type="predicted"/>